<dbReference type="EMBL" id="UINC01014023">
    <property type="protein sequence ID" value="SVA60115.1"/>
    <property type="molecule type" value="Genomic_DNA"/>
</dbReference>
<keyword evidence="3" id="KW-0808">Transferase</keyword>
<dbReference type="GO" id="GO:0035243">
    <property type="term" value="F:protein-arginine omega-N symmetric methyltransferase activity"/>
    <property type="evidence" value="ECO:0007669"/>
    <property type="project" value="TreeGrafter"/>
</dbReference>
<dbReference type="PANTHER" id="PTHR12049">
    <property type="entry name" value="PROTEIN ARGININE METHYLTRANSFERASE NDUFAF7, MITOCHONDRIAL"/>
    <property type="match status" value="1"/>
</dbReference>
<comment type="subcellular location">
    <subcellularLocation>
        <location evidence="1">Mitochondrion</location>
    </subcellularLocation>
</comment>
<dbReference type="InterPro" id="IPR003788">
    <property type="entry name" value="NDUFAF7"/>
</dbReference>
<evidence type="ECO:0000256" key="2">
    <source>
        <dbReference type="ARBA" id="ARBA00022603"/>
    </source>
</evidence>
<keyword evidence="2" id="KW-0489">Methyltransferase</keyword>
<dbReference type="SUPFAM" id="SSF53335">
    <property type="entry name" value="S-adenosyl-L-methionine-dependent methyltransferases"/>
    <property type="match status" value="1"/>
</dbReference>
<evidence type="ECO:0008006" key="6">
    <source>
        <dbReference type="Google" id="ProtNLM"/>
    </source>
</evidence>
<dbReference type="Gene3D" id="3.40.50.12710">
    <property type="match status" value="1"/>
</dbReference>
<name>A0A381X5T7_9ZZZZ</name>
<gene>
    <name evidence="5" type="ORF">METZ01_LOCUS112969</name>
</gene>
<keyword evidence="4" id="KW-0496">Mitochondrion</keyword>
<protein>
    <recommendedName>
        <fullName evidence="6">Protein arginine methyltransferase NDUFAF7</fullName>
    </recommendedName>
</protein>
<proteinExistence type="predicted"/>
<evidence type="ECO:0000256" key="1">
    <source>
        <dbReference type="ARBA" id="ARBA00004173"/>
    </source>
</evidence>
<dbReference type="InterPro" id="IPR038375">
    <property type="entry name" value="NDUFAF7_sf"/>
</dbReference>
<dbReference type="InterPro" id="IPR029063">
    <property type="entry name" value="SAM-dependent_MTases_sf"/>
</dbReference>
<dbReference type="GO" id="GO:0005739">
    <property type="term" value="C:mitochondrion"/>
    <property type="evidence" value="ECO:0007669"/>
    <property type="project" value="UniProtKB-SubCell"/>
</dbReference>
<dbReference type="Pfam" id="PF02636">
    <property type="entry name" value="Methyltransf_28"/>
    <property type="match status" value="1"/>
</dbReference>
<dbReference type="GO" id="GO:0032259">
    <property type="term" value="P:methylation"/>
    <property type="evidence" value="ECO:0007669"/>
    <property type="project" value="UniProtKB-KW"/>
</dbReference>
<dbReference type="AlphaFoldDB" id="A0A381X5T7"/>
<sequence>MIDILRITKPLVNFHNFLNIHLIEKNKYLINKQKQNLRLSNFDNINIKWHDDFINIDQRPSIIYANEFFDCLPIRQFIKKDNSWYEKNVNFNQKTNFFFYQHSLVNNEKILNKLAKYKKNNIVELSEHRENFFRKICDFVSKSSGSIIIIDYGYSEFLKKFTLQSVFNHQSSNLLDNLGKQDITSLVDFNTLVDIAKNYNFNVDTFCNQKEFLLANGILERKNKIIKNCTIEQKATIEDECDRLVNEKQMGSFFKFLILSSNGRAN</sequence>
<evidence type="ECO:0000256" key="4">
    <source>
        <dbReference type="ARBA" id="ARBA00023128"/>
    </source>
</evidence>
<dbReference type="PANTHER" id="PTHR12049:SF7">
    <property type="entry name" value="PROTEIN ARGININE METHYLTRANSFERASE NDUFAF7, MITOCHONDRIAL"/>
    <property type="match status" value="1"/>
</dbReference>
<organism evidence="5">
    <name type="scientific">marine metagenome</name>
    <dbReference type="NCBI Taxonomy" id="408172"/>
    <lineage>
        <taxon>unclassified sequences</taxon>
        <taxon>metagenomes</taxon>
        <taxon>ecological metagenomes</taxon>
    </lineage>
</organism>
<accession>A0A381X5T7</accession>
<evidence type="ECO:0000313" key="5">
    <source>
        <dbReference type="EMBL" id="SVA60115.1"/>
    </source>
</evidence>
<evidence type="ECO:0000256" key="3">
    <source>
        <dbReference type="ARBA" id="ARBA00022679"/>
    </source>
</evidence>
<reference evidence="5" key="1">
    <citation type="submission" date="2018-05" db="EMBL/GenBank/DDBJ databases">
        <authorList>
            <person name="Lanie J.A."/>
            <person name="Ng W.-L."/>
            <person name="Kazmierczak K.M."/>
            <person name="Andrzejewski T.M."/>
            <person name="Davidsen T.M."/>
            <person name="Wayne K.J."/>
            <person name="Tettelin H."/>
            <person name="Glass J.I."/>
            <person name="Rusch D."/>
            <person name="Podicherti R."/>
            <person name="Tsui H.-C.T."/>
            <person name="Winkler M.E."/>
        </authorList>
    </citation>
    <scope>NUCLEOTIDE SEQUENCE</scope>
</reference>